<keyword evidence="3" id="KW-0472">Membrane</keyword>
<protein>
    <submittedName>
        <fullName evidence="4">Uroporphyrin-III C-methyltransferase</fullName>
        <ecNumber evidence="4">2.1.1.107</ecNumber>
    </submittedName>
</protein>
<dbReference type="PANTHER" id="PTHR38043:SF1">
    <property type="entry name" value="PROTEIN HEMX"/>
    <property type="match status" value="1"/>
</dbReference>
<dbReference type="PANTHER" id="PTHR38043">
    <property type="entry name" value="PROTEIN HEMX"/>
    <property type="match status" value="1"/>
</dbReference>
<reference evidence="4 5" key="1">
    <citation type="submission" date="2023-03" db="EMBL/GenBank/DDBJ databases">
        <authorList>
            <person name="Pearce D."/>
        </authorList>
    </citation>
    <scope>NUCLEOTIDE SEQUENCE [LARGE SCALE GENOMIC DNA]</scope>
    <source>
        <strain evidence="4">Msz</strain>
    </source>
</reference>
<feature type="compositionally biased region" description="Low complexity" evidence="2">
    <location>
        <begin position="394"/>
        <end position="409"/>
    </location>
</feature>
<feature type="coiled-coil region" evidence="1">
    <location>
        <begin position="73"/>
        <end position="154"/>
    </location>
</feature>
<evidence type="ECO:0000313" key="4">
    <source>
        <dbReference type="EMBL" id="CAI8930409.1"/>
    </source>
</evidence>
<keyword evidence="4" id="KW-0489">Methyltransferase</keyword>
<organism evidence="4 5">
    <name type="scientific">Methylocaldum szegediense</name>
    <dbReference type="NCBI Taxonomy" id="73780"/>
    <lineage>
        <taxon>Bacteria</taxon>
        <taxon>Pseudomonadati</taxon>
        <taxon>Pseudomonadota</taxon>
        <taxon>Gammaproteobacteria</taxon>
        <taxon>Methylococcales</taxon>
        <taxon>Methylococcaceae</taxon>
        <taxon>Methylocaldum</taxon>
    </lineage>
</organism>
<dbReference type="EMBL" id="OX458333">
    <property type="protein sequence ID" value="CAI8930409.1"/>
    <property type="molecule type" value="Genomic_DNA"/>
</dbReference>
<dbReference type="InterPro" id="IPR007470">
    <property type="entry name" value="HemX"/>
</dbReference>
<feature type="region of interest" description="Disordered" evidence="2">
    <location>
        <begin position="386"/>
        <end position="409"/>
    </location>
</feature>
<proteinExistence type="predicted"/>
<dbReference type="Pfam" id="PF04375">
    <property type="entry name" value="HemX"/>
    <property type="match status" value="1"/>
</dbReference>
<evidence type="ECO:0000313" key="5">
    <source>
        <dbReference type="Proteomes" id="UP001162030"/>
    </source>
</evidence>
<dbReference type="RefSeq" id="WP_235726527.1">
    <property type="nucleotide sequence ID" value="NZ_OX458333.1"/>
</dbReference>
<feature type="region of interest" description="Disordered" evidence="2">
    <location>
        <begin position="1"/>
        <end position="21"/>
    </location>
</feature>
<keyword evidence="1" id="KW-0175">Coiled coil</keyword>
<name>A0ABN8X7U1_9GAMM</name>
<dbReference type="Proteomes" id="UP001162030">
    <property type="component" value="Chromosome"/>
</dbReference>
<evidence type="ECO:0000256" key="2">
    <source>
        <dbReference type="SAM" id="MobiDB-lite"/>
    </source>
</evidence>
<dbReference type="EC" id="2.1.1.107" evidence="4"/>
<dbReference type="GO" id="GO:0004851">
    <property type="term" value="F:uroporphyrin-III C-methyltransferase activity"/>
    <property type="evidence" value="ECO:0007669"/>
    <property type="project" value="UniProtKB-EC"/>
</dbReference>
<evidence type="ECO:0000256" key="3">
    <source>
        <dbReference type="SAM" id="Phobius"/>
    </source>
</evidence>
<keyword evidence="3" id="KW-1133">Transmembrane helix</keyword>
<dbReference type="GO" id="GO:0032259">
    <property type="term" value="P:methylation"/>
    <property type="evidence" value="ECO:0007669"/>
    <property type="project" value="UniProtKB-KW"/>
</dbReference>
<keyword evidence="5" id="KW-1185">Reference proteome</keyword>
<gene>
    <name evidence="4" type="ORF">MSZNOR_4027</name>
</gene>
<accession>A0ABN8X7U1</accession>
<keyword evidence="4" id="KW-0808">Transferase</keyword>
<keyword evidence="3" id="KW-0812">Transmembrane</keyword>
<feature type="transmembrane region" description="Helical" evidence="3">
    <location>
        <begin position="39"/>
        <end position="59"/>
    </location>
</feature>
<sequence>MVDVNNELMSATAQPADGADTEVVKTSALPPKKPRSFAWVGYLILLGVLALAAGGWYFIQELRSKQEGLGGQLSSKDQQIMEFARQLNALQSEMATLHSQFATLQSQVTTADSRFERMLGEQSTQLNERLNLTRNELNESVQRIQRQLNKTRGDLLVADAEYLLSIANQKLHLIGDVKAVLAAMEAADQRLYDSGDPAVFKVREALAEEIETLRRLNAPDVVGLSARLLAIENQVKNIPLFLPHAGKVNERYDTPETGESAPAADDEDTIGSTLDNIKDLIKIRRTDRPINAVLHPEQAEALRQVLLLKLETARAALLRGDDNMYKTNLASAREWLNEHFDPSAEQTQKVAEEITSLADQPIRVPFPDISKSLTLLRSIEKLRLEAEQGEVKPANEAQPGAAEPAGAQP</sequence>
<evidence type="ECO:0000256" key="1">
    <source>
        <dbReference type="SAM" id="Coils"/>
    </source>
</evidence>